<dbReference type="InterPro" id="IPR051396">
    <property type="entry name" value="Bact_Antivir_Def_Nuclease"/>
</dbReference>
<dbReference type="EMBL" id="FWXS01000004">
    <property type="protein sequence ID" value="SMC59336.1"/>
    <property type="molecule type" value="Genomic_DNA"/>
</dbReference>
<feature type="domain" description="Endonuclease GajA/Old nuclease/RecF-like AAA" evidence="1">
    <location>
        <begin position="1"/>
        <end position="112"/>
    </location>
</feature>
<dbReference type="STRING" id="1434700.SAMN06296427_104112"/>
<dbReference type="InterPro" id="IPR041685">
    <property type="entry name" value="AAA_GajA/Old/RecF-like"/>
</dbReference>
<dbReference type="OrthoDB" id="9815944at2"/>
<evidence type="ECO:0000259" key="2">
    <source>
        <dbReference type="Pfam" id="PF13304"/>
    </source>
</evidence>
<evidence type="ECO:0000259" key="1">
    <source>
        <dbReference type="Pfam" id="PF13175"/>
    </source>
</evidence>
<evidence type="ECO:0000313" key="4">
    <source>
        <dbReference type="Proteomes" id="UP000192393"/>
    </source>
</evidence>
<dbReference type="Gene3D" id="3.40.50.300">
    <property type="entry name" value="P-loop containing nucleotide triphosphate hydrolases"/>
    <property type="match status" value="2"/>
</dbReference>
<dbReference type="SUPFAM" id="SSF52540">
    <property type="entry name" value="P-loop containing nucleoside triphosphate hydrolases"/>
    <property type="match status" value="1"/>
</dbReference>
<organism evidence="3 4">
    <name type="scientific">Moheibacter sediminis</name>
    <dbReference type="NCBI Taxonomy" id="1434700"/>
    <lineage>
        <taxon>Bacteria</taxon>
        <taxon>Pseudomonadati</taxon>
        <taxon>Bacteroidota</taxon>
        <taxon>Flavobacteriia</taxon>
        <taxon>Flavobacteriales</taxon>
        <taxon>Weeksellaceae</taxon>
        <taxon>Moheibacter</taxon>
    </lineage>
</organism>
<dbReference type="AlphaFoldDB" id="A0A1W2AF86"/>
<dbReference type="Proteomes" id="UP000192393">
    <property type="component" value="Unassembled WGS sequence"/>
</dbReference>
<dbReference type="InterPro" id="IPR027417">
    <property type="entry name" value="P-loop_NTPase"/>
</dbReference>
<dbReference type="Pfam" id="PF13175">
    <property type="entry name" value="AAA_15"/>
    <property type="match status" value="1"/>
</dbReference>
<protein>
    <submittedName>
        <fullName evidence="3">AAA ATPase domain-containing protein</fullName>
    </submittedName>
</protein>
<proteinExistence type="predicted"/>
<dbReference type="RefSeq" id="WP_084017034.1">
    <property type="nucleotide sequence ID" value="NZ_FWXS01000004.1"/>
</dbReference>
<keyword evidence="4" id="KW-1185">Reference proteome</keyword>
<dbReference type="InterPro" id="IPR003959">
    <property type="entry name" value="ATPase_AAA_core"/>
</dbReference>
<accession>A0A1W2AF86</accession>
<dbReference type="Pfam" id="PF13304">
    <property type="entry name" value="AAA_21"/>
    <property type="match status" value="1"/>
</dbReference>
<gene>
    <name evidence="3" type="ORF">SAMN06296427_104112</name>
</gene>
<name>A0A1W2AF86_9FLAO</name>
<sequence>MQLLNLYIKDYKLLSDFEINFTEGFQNEDTFNVIIGENGAGKTTLLEGILKIFGNLYEANTLQDIEKKIKSIDFKFTISYFIRAERVLEETSISKDSRIDYIKLQFSNIDKNWIRLEYTDSIFDNDDVNNFLFKTQYLVKDLLPKNVVLYYAGFDGRLSKLTQKFTYDFFKDWFTFVSEDSDKQTLGLNINAPIFHFNPNQFNLLLFSLFCKESGDVYKFIREKFGIVGFTDITLVLKSPSWSKGSSKEFWGAKGIIKDALDKFNKASQESEFLKRGISFSYFIPDVLFNLSGYSTDDSFASEKDIFQTLLALDIMGLLDKVQITLVKEIAPEKNIEISSQDLSEGEKQLLSIYGLKQIISTNDESLFLFDEPDTFLHPKWKKEFFKNLYYDTDGVKSTFNDFDIITTHSPEIIGGIKHNILLRRLMEGKVSDKEYFVKGRDYNSILFEAFGTEKSSDIGKDLLSSFYDFLESKQLDKAKQVLDNIINERGLDDIETQRALDNFDDYD</sequence>
<dbReference type="GO" id="GO:0016887">
    <property type="term" value="F:ATP hydrolysis activity"/>
    <property type="evidence" value="ECO:0007669"/>
    <property type="project" value="InterPro"/>
</dbReference>
<dbReference type="GO" id="GO:0005524">
    <property type="term" value="F:ATP binding"/>
    <property type="evidence" value="ECO:0007669"/>
    <property type="project" value="InterPro"/>
</dbReference>
<reference evidence="3 4" key="1">
    <citation type="submission" date="2017-04" db="EMBL/GenBank/DDBJ databases">
        <authorList>
            <person name="Afonso C.L."/>
            <person name="Miller P.J."/>
            <person name="Scott M.A."/>
            <person name="Spackman E."/>
            <person name="Goraichik I."/>
            <person name="Dimitrov K.M."/>
            <person name="Suarez D.L."/>
            <person name="Swayne D.E."/>
        </authorList>
    </citation>
    <scope>NUCLEOTIDE SEQUENCE [LARGE SCALE GENOMIC DNA]</scope>
    <source>
        <strain evidence="3 4">CGMCC 1.12708</strain>
    </source>
</reference>
<feature type="domain" description="ATPase AAA-type core" evidence="2">
    <location>
        <begin position="326"/>
        <end position="414"/>
    </location>
</feature>
<evidence type="ECO:0000313" key="3">
    <source>
        <dbReference type="EMBL" id="SMC59336.1"/>
    </source>
</evidence>
<dbReference type="PANTHER" id="PTHR43581:SF4">
    <property type="entry name" value="ATP_GTP PHOSPHATASE"/>
    <property type="match status" value="1"/>
</dbReference>
<dbReference type="PANTHER" id="PTHR43581">
    <property type="entry name" value="ATP/GTP PHOSPHATASE"/>
    <property type="match status" value="1"/>
</dbReference>